<feature type="transmembrane region" description="Helical" evidence="5">
    <location>
        <begin position="312"/>
        <end position="332"/>
    </location>
</feature>
<feature type="transmembrane region" description="Helical" evidence="5">
    <location>
        <begin position="111"/>
        <end position="135"/>
    </location>
</feature>
<dbReference type="PANTHER" id="PTHR43826:SF3">
    <property type="entry name" value="GLUCOSE-6-PHOSPHATE EXCHANGER SLC37A4"/>
    <property type="match status" value="1"/>
</dbReference>
<evidence type="ECO:0000256" key="4">
    <source>
        <dbReference type="ARBA" id="ARBA00023136"/>
    </source>
</evidence>
<organism evidence="7 8">
    <name type="scientific">Ellagibacter isourolithinifaciens</name>
    <dbReference type="NCBI Taxonomy" id="2137581"/>
    <lineage>
        <taxon>Bacteria</taxon>
        <taxon>Bacillati</taxon>
        <taxon>Actinomycetota</taxon>
        <taxon>Coriobacteriia</taxon>
        <taxon>Eggerthellales</taxon>
        <taxon>Eggerthellaceae</taxon>
        <taxon>Ellagibacter</taxon>
    </lineage>
</organism>
<keyword evidence="2 5" id="KW-0812">Transmembrane</keyword>
<keyword evidence="4 5" id="KW-0472">Membrane</keyword>
<dbReference type="GO" id="GO:0035435">
    <property type="term" value="P:phosphate ion transmembrane transport"/>
    <property type="evidence" value="ECO:0007669"/>
    <property type="project" value="TreeGrafter"/>
</dbReference>
<dbReference type="Gene3D" id="1.20.1250.20">
    <property type="entry name" value="MFS general substrate transporter like domains"/>
    <property type="match status" value="2"/>
</dbReference>
<dbReference type="AlphaFoldDB" id="A0A6N6NNM5"/>
<comment type="caution">
    <text evidence="7">The sequence shown here is derived from an EMBL/GenBank/DDBJ whole genome shotgun (WGS) entry which is preliminary data.</text>
</comment>
<comment type="subcellular location">
    <subcellularLocation>
        <location evidence="1">Cell membrane</location>
        <topology evidence="1">Multi-pass membrane protein</topology>
    </subcellularLocation>
</comment>
<keyword evidence="8" id="KW-1185">Reference proteome</keyword>
<protein>
    <submittedName>
        <fullName evidence="7">MFS transporter</fullName>
    </submittedName>
</protein>
<feature type="transmembrane region" description="Helical" evidence="5">
    <location>
        <begin position="404"/>
        <end position="425"/>
    </location>
</feature>
<feature type="domain" description="Major facilitator superfamily (MFS) profile" evidence="6">
    <location>
        <begin position="18"/>
        <end position="430"/>
    </location>
</feature>
<dbReference type="InterPro" id="IPR020846">
    <property type="entry name" value="MFS_dom"/>
</dbReference>
<dbReference type="SUPFAM" id="SSF103473">
    <property type="entry name" value="MFS general substrate transporter"/>
    <property type="match status" value="1"/>
</dbReference>
<name>A0A6N6NNM5_9ACTN</name>
<evidence type="ECO:0000259" key="6">
    <source>
        <dbReference type="PROSITE" id="PS50850"/>
    </source>
</evidence>
<dbReference type="OrthoDB" id="8953821at2"/>
<evidence type="ECO:0000313" key="7">
    <source>
        <dbReference type="EMBL" id="KAB1641320.1"/>
    </source>
</evidence>
<evidence type="ECO:0000256" key="1">
    <source>
        <dbReference type="ARBA" id="ARBA00004651"/>
    </source>
</evidence>
<dbReference type="GeneID" id="98657555"/>
<feature type="transmembrane region" description="Helical" evidence="5">
    <location>
        <begin position="177"/>
        <end position="198"/>
    </location>
</feature>
<dbReference type="PANTHER" id="PTHR43826">
    <property type="entry name" value="GLUCOSE-6-PHOSPHATE EXCHANGER SLC37A4"/>
    <property type="match status" value="1"/>
</dbReference>
<accession>A0A6N6NNM5</accession>
<dbReference type="Proteomes" id="UP000468668">
    <property type="component" value="Unassembled WGS sequence"/>
</dbReference>
<dbReference type="GO" id="GO:0005886">
    <property type="term" value="C:plasma membrane"/>
    <property type="evidence" value="ECO:0007669"/>
    <property type="project" value="UniProtKB-SubCell"/>
</dbReference>
<evidence type="ECO:0000256" key="5">
    <source>
        <dbReference type="SAM" id="Phobius"/>
    </source>
</evidence>
<dbReference type="InterPro" id="IPR051337">
    <property type="entry name" value="OPA_Antiporter"/>
</dbReference>
<keyword evidence="3 5" id="KW-1133">Transmembrane helix</keyword>
<feature type="transmembrane region" description="Helical" evidence="5">
    <location>
        <begin position="379"/>
        <end position="398"/>
    </location>
</feature>
<proteinExistence type="predicted"/>
<feature type="transmembrane region" description="Helical" evidence="5">
    <location>
        <begin position="54"/>
        <end position="74"/>
    </location>
</feature>
<feature type="transmembrane region" description="Helical" evidence="5">
    <location>
        <begin position="86"/>
        <end position="105"/>
    </location>
</feature>
<dbReference type="InterPro" id="IPR036259">
    <property type="entry name" value="MFS_trans_sf"/>
</dbReference>
<feature type="transmembrane region" description="Helical" evidence="5">
    <location>
        <begin position="344"/>
        <end position="367"/>
    </location>
</feature>
<feature type="transmembrane region" description="Helical" evidence="5">
    <location>
        <begin position="279"/>
        <end position="300"/>
    </location>
</feature>
<dbReference type="EMBL" id="WAJR01000006">
    <property type="protein sequence ID" value="KAB1641320.1"/>
    <property type="molecule type" value="Genomic_DNA"/>
</dbReference>
<dbReference type="RefSeq" id="WP_158049154.1">
    <property type="nucleotide sequence ID" value="NZ_WAJR01000006.1"/>
</dbReference>
<feature type="transmembrane region" description="Helical" evidence="5">
    <location>
        <begin position="147"/>
        <end position="171"/>
    </location>
</feature>
<feature type="transmembrane region" description="Helical" evidence="5">
    <location>
        <begin position="15"/>
        <end position="34"/>
    </location>
</feature>
<gene>
    <name evidence="7" type="ORF">F8C90_03940</name>
</gene>
<dbReference type="InterPro" id="IPR011701">
    <property type="entry name" value="MFS"/>
</dbReference>
<evidence type="ECO:0000256" key="2">
    <source>
        <dbReference type="ARBA" id="ARBA00022692"/>
    </source>
</evidence>
<evidence type="ECO:0000313" key="8">
    <source>
        <dbReference type="Proteomes" id="UP000468668"/>
    </source>
</evidence>
<dbReference type="PROSITE" id="PS50850">
    <property type="entry name" value="MFS"/>
    <property type="match status" value="1"/>
</dbReference>
<feature type="transmembrane region" description="Helical" evidence="5">
    <location>
        <begin position="241"/>
        <end position="259"/>
    </location>
</feature>
<sequence length="439" mass="46203">MLQTEQDLQAKSGGLHYAFVICLGGFLLSGIVLAAQRLPSIALDSVRQTLGVGYAEVGLITSVFMIFYAGLSLVWGMLGDKIGTRWAMTLACALSSVGTILFGLFGGTSLAAAIVTWSICGIGCAGLLMAILPKIISRWFAPNKRGFGMSLCTPGANFAALILGVIAPLVINGLGWNMAYVAFGIYFALITVFVGLTFREGPEEKGLAPYGAPKGTQAAPAPKLEEKAVASGKKVSPLRQVARMGITWHFGLFYAVYQLGYMAATQYYVVSMTGNGFDLATAAFSLTIGGVLTIITELVVGSLSDRFERKNMIGIMVACTGVLSAGYAIYLLNTPAPDLIPCYFFIALISASTGVITVIMSGAGEYYNDECRATGTGMIGTINIVGRYLGPWVAGIVIDATGQTAYAFVIVAVAMIVSCFIAFAMPRAATVQAKWAANN</sequence>
<evidence type="ECO:0000256" key="3">
    <source>
        <dbReference type="ARBA" id="ARBA00022989"/>
    </source>
</evidence>
<dbReference type="Pfam" id="PF07690">
    <property type="entry name" value="MFS_1"/>
    <property type="match status" value="1"/>
</dbReference>
<reference evidence="7 8" key="1">
    <citation type="submission" date="2019-09" db="EMBL/GenBank/DDBJ databases">
        <title>Whole genome shotgun sequencing (WGS) of Ellagibacter isourolithinifaciens DSM 104140(T) and Adlercreutzia muris DSM 29508(T).</title>
        <authorList>
            <person name="Stoll D.A."/>
            <person name="Danylec N."/>
            <person name="Huch M."/>
        </authorList>
    </citation>
    <scope>NUCLEOTIDE SEQUENCE [LARGE SCALE GENOMIC DNA]</scope>
    <source>
        <strain evidence="7 8">DSM 104140</strain>
    </source>
</reference>
<dbReference type="GO" id="GO:0061513">
    <property type="term" value="F:glucose 6-phosphate:phosphate antiporter activity"/>
    <property type="evidence" value="ECO:0007669"/>
    <property type="project" value="TreeGrafter"/>
</dbReference>